<feature type="transmembrane region" description="Helical" evidence="2">
    <location>
        <begin position="606"/>
        <end position="630"/>
    </location>
</feature>
<feature type="transmembrane region" description="Helical" evidence="2">
    <location>
        <begin position="480"/>
        <end position="509"/>
    </location>
</feature>
<evidence type="ECO:0000313" key="6">
    <source>
        <dbReference type="RefSeq" id="XP_033574130.1"/>
    </source>
</evidence>
<evidence type="ECO:0000256" key="1">
    <source>
        <dbReference type="SAM" id="MobiDB-lite"/>
    </source>
</evidence>
<protein>
    <recommendedName>
        <fullName evidence="3">DUF6536 domain-containing protein</fullName>
    </recommendedName>
</protein>
<feature type="transmembrane region" description="Helical" evidence="2">
    <location>
        <begin position="185"/>
        <end position="204"/>
    </location>
</feature>
<evidence type="ECO:0000259" key="3">
    <source>
        <dbReference type="Pfam" id="PF20163"/>
    </source>
</evidence>
<keyword evidence="2" id="KW-0472">Membrane</keyword>
<dbReference type="EMBL" id="MU003705">
    <property type="protein sequence ID" value="KAF2807166.1"/>
    <property type="molecule type" value="Genomic_DNA"/>
</dbReference>
<reference evidence="4 6" key="1">
    <citation type="journal article" date="2020" name="Stud. Mycol.">
        <title>101 Dothideomycetes genomes: a test case for predicting lifestyles and emergence of pathogens.</title>
        <authorList>
            <person name="Haridas S."/>
            <person name="Albert R."/>
            <person name="Binder M."/>
            <person name="Bloem J."/>
            <person name="Labutti K."/>
            <person name="Salamov A."/>
            <person name="Andreopoulos B."/>
            <person name="Baker S."/>
            <person name="Barry K."/>
            <person name="Bills G."/>
            <person name="Bluhm B."/>
            <person name="Cannon C."/>
            <person name="Castanera R."/>
            <person name="Culley D."/>
            <person name="Daum C."/>
            <person name="Ezra D."/>
            <person name="Gonzalez J."/>
            <person name="Henrissat B."/>
            <person name="Kuo A."/>
            <person name="Liang C."/>
            <person name="Lipzen A."/>
            <person name="Lutzoni F."/>
            <person name="Magnuson J."/>
            <person name="Mondo S."/>
            <person name="Nolan M."/>
            <person name="Ohm R."/>
            <person name="Pangilinan J."/>
            <person name="Park H.-J."/>
            <person name="Ramirez L."/>
            <person name="Alfaro M."/>
            <person name="Sun H."/>
            <person name="Tritt A."/>
            <person name="Yoshinaga Y."/>
            <person name="Zwiers L.-H."/>
            <person name="Turgeon B."/>
            <person name="Goodwin S."/>
            <person name="Spatafora J."/>
            <person name="Crous P."/>
            <person name="Grigoriev I."/>
        </authorList>
    </citation>
    <scope>NUCLEOTIDE SEQUENCE</scope>
    <source>
        <strain evidence="4 6">CBS 304.34</strain>
    </source>
</reference>
<dbReference type="PANTHER" id="PTHR35395:SF1">
    <property type="entry name" value="DUF6536 DOMAIN-CONTAINING PROTEIN"/>
    <property type="match status" value="1"/>
</dbReference>
<keyword evidence="2" id="KW-0812">Transmembrane</keyword>
<sequence>MNFTISFPPSESNRSNKGGRSSDCSTPECRCSLSFAPQRATLINSTRVASLQTVQRFSPAADQNKLISSWKKMSSDRKVSLSFHQTISAIVLIVNIVWTAWAMSKNNTRNGIGTLFQGDCGVVKKLDLWLHLLINILSTVLLGSSNFCMQILVAPSRREVDEAHRKRKWLDIGCPSLRNLRHIAWIRRVLWFLLLVSSAFLSLFDFQDNTRPWNVSDVTSAQLQVRAWNFEVLDKTTCIKRYTDVLDVAGDVVVITTLANNSITFNDGTSLISDWRRPTVRNAWEDAPIWVCDYPGRGRYDFCNFDNMRPHVSNWTVWLPPDYHLTVSHCLSAGTGSNNKRCSFHYSPPIMITVCILNAIKCALICYTAFCVKETTLITLGDAIASFLEQNDSNTSQMCGSNFGDFDKQVWELTKLPWHPQKHTRWFGAASKHRWVTTMAVPMVTLIIVIVLLSDTLINQRSRKLATDFSSLWREGIGEVHAYTVTGGVLIMANQTRAFLACVLFANMFQVLCSFNYLLINSLFTSILVACEWLNMTRHRRPLRVSFPVKLQRSSYFLSLPLRYAIPLSGSSMLLHWLISQSVFVVQTAGWNADGSRNYEYDASRVGWSTMGIIFSLVAGCVIVFTALLLGFRKLPRSAMFAPLVRTCSAAISAQCHRPPKDREAHLLPVQWGVVSWDGRKEVGHCSVATVRVAPPIPGHIYR</sequence>
<evidence type="ECO:0000313" key="4">
    <source>
        <dbReference type="EMBL" id="KAF2807166.1"/>
    </source>
</evidence>
<dbReference type="Pfam" id="PF20163">
    <property type="entry name" value="DUF6536"/>
    <property type="match status" value="1"/>
</dbReference>
<dbReference type="GeneID" id="54458907"/>
<feature type="compositionally biased region" description="Polar residues" evidence="1">
    <location>
        <begin position="1"/>
        <end position="25"/>
    </location>
</feature>
<proteinExistence type="predicted"/>
<feature type="region of interest" description="Disordered" evidence="1">
    <location>
        <begin position="1"/>
        <end position="27"/>
    </location>
</feature>
<dbReference type="Proteomes" id="UP000504636">
    <property type="component" value="Unplaced"/>
</dbReference>
<dbReference type="InterPro" id="IPR046623">
    <property type="entry name" value="DUF6536"/>
</dbReference>
<dbReference type="PANTHER" id="PTHR35395">
    <property type="entry name" value="DUF6536 DOMAIN-CONTAINING PROTEIN"/>
    <property type="match status" value="1"/>
</dbReference>
<feature type="transmembrane region" description="Helical" evidence="2">
    <location>
        <begin position="439"/>
        <end position="459"/>
    </location>
</feature>
<dbReference type="RefSeq" id="XP_033574130.1">
    <property type="nucleotide sequence ID" value="XM_033718014.1"/>
</dbReference>
<feature type="domain" description="DUF6536" evidence="3">
    <location>
        <begin position="80"/>
        <end position="204"/>
    </location>
</feature>
<reference evidence="6" key="3">
    <citation type="submission" date="2025-04" db="UniProtKB">
        <authorList>
            <consortium name="RefSeq"/>
        </authorList>
    </citation>
    <scope>IDENTIFICATION</scope>
    <source>
        <strain evidence="6">CBS 304.34</strain>
    </source>
</reference>
<keyword evidence="2" id="KW-1133">Transmembrane helix</keyword>
<organism evidence="4">
    <name type="scientific">Mytilinidion resinicola</name>
    <dbReference type="NCBI Taxonomy" id="574789"/>
    <lineage>
        <taxon>Eukaryota</taxon>
        <taxon>Fungi</taxon>
        <taxon>Dikarya</taxon>
        <taxon>Ascomycota</taxon>
        <taxon>Pezizomycotina</taxon>
        <taxon>Dothideomycetes</taxon>
        <taxon>Pleosporomycetidae</taxon>
        <taxon>Mytilinidiales</taxon>
        <taxon>Mytilinidiaceae</taxon>
        <taxon>Mytilinidion</taxon>
    </lineage>
</organism>
<dbReference type="AlphaFoldDB" id="A0A6A6YEC1"/>
<evidence type="ECO:0000256" key="2">
    <source>
        <dbReference type="SAM" id="Phobius"/>
    </source>
</evidence>
<feature type="transmembrane region" description="Helical" evidence="2">
    <location>
        <begin position="81"/>
        <end position="101"/>
    </location>
</feature>
<keyword evidence="5" id="KW-1185">Reference proteome</keyword>
<accession>A0A6A6YEC1</accession>
<name>A0A6A6YEC1_9PEZI</name>
<reference evidence="6" key="2">
    <citation type="submission" date="2020-04" db="EMBL/GenBank/DDBJ databases">
        <authorList>
            <consortium name="NCBI Genome Project"/>
        </authorList>
    </citation>
    <scope>NUCLEOTIDE SEQUENCE</scope>
    <source>
        <strain evidence="6">CBS 304.34</strain>
    </source>
</reference>
<dbReference type="OrthoDB" id="5429634at2759"/>
<evidence type="ECO:0000313" key="5">
    <source>
        <dbReference type="Proteomes" id="UP000504636"/>
    </source>
</evidence>
<gene>
    <name evidence="4 6" type="ORF">BDZ99DRAFT_447454</name>
</gene>
<feature type="transmembrane region" description="Helical" evidence="2">
    <location>
        <begin position="128"/>
        <end position="149"/>
    </location>
</feature>